<dbReference type="Pfam" id="PF13604">
    <property type="entry name" value="AAA_30"/>
    <property type="match status" value="1"/>
</dbReference>
<protein>
    <recommendedName>
        <fullName evidence="1">AAA+ ATPase domain-containing protein</fullName>
    </recommendedName>
</protein>
<keyword evidence="3" id="KW-1185">Reference proteome</keyword>
<organism evidence="2 3">
    <name type="scientific">Muribaculum intestinale</name>
    <dbReference type="NCBI Taxonomy" id="1796646"/>
    <lineage>
        <taxon>Bacteria</taxon>
        <taxon>Pseudomonadati</taxon>
        <taxon>Bacteroidota</taxon>
        <taxon>Bacteroidia</taxon>
        <taxon>Bacteroidales</taxon>
        <taxon>Muribaculaceae</taxon>
        <taxon>Muribaculum</taxon>
    </lineage>
</organism>
<evidence type="ECO:0000259" key="1">
    <source>
        <dbReference type="SMART" id="SM00382"/>
    </source>
</evidence>
<dbReference type="InterPro" id="IPR027785">
    <property type="entry name" value="UvrD-like_helicase_C"/>
</dbReference>
<sequence length="469" mass="52188">MDVMDFAQLVLEQVPYEPTSQQIELIAALARYCSRATPSDSVFLLNGYAGTGKTSLCAALVRALNGVGIGTVLMAPTGRAAKVFSAFAGHQAYTIHRRIYNVGGNGITQSRTVRVAENRAHNTVFIVDEASMIGGDTPTGSNLLEDLVHYVYSGVNCRLILLGDTAQLPPVGCDESPAMSAKVLHDMGLRVTRVVLTATVRQARDSGILYNATWLRKAMRQPQLPVPRLFVSPFSDVEVVEAYDLEEMLTHSYAERGVLDTILITRSNRRATEFNMAVRSSVLYYEEELRADEILLVGKNNYFWTKDIKGLDFIANGDMAIVEKVYGTETRYGRRFADVSLRLTDRDVAVECKIMLDTLMSEDASVSSQAMRELFEAIMSDIEGAPEGETESQRIVRATKSVYFNALQVKYGYAVTCHKAQGGQWSDVYIDLGYIPPEAMGMDFYRWLYTGVTRATRRLYLFNPTVEIK</sequence>
<dbReference type="SMART" id="SM00382">
    <property type="entry name" value="AAA"/>
    <property type="match status" value="1"/>
</dbReference>
<dbReference type="Pfam" id="PF13538">
    <property type="entry name" value="UvrD_C_2"/>
    <property type="match status" value="1"/>
</dbReference>
<evidence type="ECO:0000313" key="3">
    <source>
        <dbReference type="Proteomes" id="UP000186351"/>
    </source>
</evidence>
<dbReference type="InterPro" id="IPR003593">
    <property type="entry name" value="AAA+_ATPase"/>
</dbReference>
<dbReference type="EMBL" id="CP015402">
    <property type="protein sequence ID" value="ANU64312.1"/>
    <property type="molecule type" value="Genomic_DNA"/>
</dbReference>
<dbReference type="Gene3D" id="3.40.50.300">
    <property type="entry name" value="P-loop containing nucleotide triphosphate hydrolases"/>
    <property type="match status" value="2"/>
</dbReference>
<dbReference type="STRING" id="1796646.A4V02_11685"/>
<accession>A0A1Z2XGL8</accession>
<dbReference type="GeneID" id="65537533"/>
<dbReference type="CDD" id="cd17933">
    <property type="entry name" value="DEXSc_RecD-like"/>
    <property type="match status" value="1"/>
</dbReference>
<proteinExistence type="predicted"/>
<evidence type="ECO:0000313" key="2">
    <source>
        <dbReference type="EMBL" id="ANU64312.1"/>
    </source>
</evidence>
<reference evidence="3" key="1">
    <citation type="submission" date="2016-04" db="EMBL/GenBank/DDBJ databases">
        <title>Complete Genome Sequences of Twelve Strains of a Stable Defined Moderately Diverse Mouse Microbiota 2 (sDMDMm2).</title>
        <authorList>
            <person name="Uchimura Y."/>
            <person name="Wyss M."/>
            <person name="Brugiroux S."/>
            <person name="Limenitakis J.P."/>
            <person name="Stecher B."/>
            <person name="McCoy K.D."/>
            <person name="Macpherson A.J."/>
        </authorList>
    </citation>
    <scope>NUCLEOTIDE SEQUENCE [LARGE SCALE GENOMIC DNA]</scope>
    <source>
        <strain evidence="3">YL27</strain>
    </source>
</reference>
<gene>
    <name evidence="2" type="ORF">A4V02_11685</name>
</gene>
<dbReference type="KEGG" id="pary:A4V02_11685"/>
<dbReference type="Proteomes" id="UP000186351">
    <property type="component" value="Chromosome"/>
</dbReference>
<feature type="domain" description="AAA+ ATPase" evidence="1">
    <location>
        <begin position="39"/>
        <end position="244"/>
    </location>
</feature>
<dbReference type="SUPFAM" id="SSF52540">
    <property type="entry name" value="P-loop containing nucleoside triphosphate hydrolases"/>
    <property type="match status" value="1"/>
</dbReference>
<dbReference type="AlphaFoldDB" id="A0A1B1SBW3"/>
<dbReference type="InterPro" id="IPR027417">
    <property type="entry name" value="P-loop_NTPase"/>
</dbReference>
<name>A0A1B1SBW3_9BACT</name>
<dbReference type="RefSeq" id="WP_068961594.1">
    <property type="nucleotide sequence ID" value="NZ_CAMSDF010000022.1"/>
</dbReference>
<dbReference type="CDD" id="cd18809">
    <property type="entry name" value="SF1_C_RecD"/>
    <property type="match status" value="1"/>
</dbReference>
<accession>A0A1B1SBW3</accession>